<evidence type="ECO:0000256" key="2">
    <source>
        <dbReference type="ARBA" id="ARBA00022490"/>
    </source>
</evidence>
<evidence type="ECO:0000256" key="3">
    <source>
        <dbReference type="ARBA" id="ARBA00023212"/>
    </source>
</evidence>
<comment type="similarity">
    <text evidence="4">Belongs to the dynactin subunits 5/6 family. Dynactin subunit 5 subfamily.</text>
</comment>
<keyword evidence="3" id="KW-0206">Cytoskeleton</keyword>
<evidence type="ECO:0000256" key="5">
    <source>
        <dbReference type="ARBA" id="ARBA00034865"/>
    </source>
</evidence>
<dbReference type="PANTHER" id="PTHR46126">
    <property type="entry name" value="DYNACTIN SUBUNIT 5"/>
    <property type="match status" value="1"/>
</dbReference>
<reference evidence="7" key="1">
    <citation type="submission" date="2016-05" db="EMBL/GenBank/DDBJ databases">
        <title>Comparative genomics of biotechnologically important yeasts.</title>
        <authorList>
            <consortium name="DOE Joint Genome Institute"/>
            <person name="Riley R."/>
            <person name="Haridas S."/>
            <person name="Wolfe K.H."/>
            <person name="Lopes M.R."/>
            <person name="Hittinger C.T."/>
            <person name="Goker M."/>
            <person name="Salamov A."/>
            <person name="Wisecaver J."/>
            <person name="Long T.M."/>
            <person name="Aerts A.L."/>
            <person name="Barry K."/>
            <person name="Choi C."/>
            <person name="Clum A."/>
            <person name="Coughlan A.Y."/>
            <person name="Deshpande S."/>
            <person name="Douglass A.P."/>
            <person name="Hanson S.J."/>
            <person name="Klenk H.-P."/>
            <person name="Labutti K."/>
            <person name="Lapidus A."/>
            <person name="Lindquist E."/>
            <person name="Lipzen A."/>
            <person name="Meier-Kolthoff J.P."/>
            <person name="Ohm R.A."/>
            <person name="Otillar R.P."/>
            <person name="Pangilinan J."/>
            <person name="Peng Y."/>
            <person name="Rokas A."/>
            <person name="Rosa C.A."/>
            <person name="Scheuner C."/>
            <person name="Sibirny A.A."/>
            <person name="Slot J.C."/>
            <person name="Stielow J.B."/>
            <person name="Sun H."/>
            <person name="Kurtzman C.P."/>
            <person name="Blackwell M."/>
            <person name="Grigoriev I.V."/>
            <person name="Jeffries T.W."/>
        </authorList>
    </citation>
    <scope>NUCLEOTIDE SEQUENCE [LARGE SCALE GENOMIC DNA]</scope>
    <source>
        <strain evidence="7">DSM 1968</strain>
    </source>
</reference>
<gene>
    <name evidence="6" type="ORF">ASCRUDRAFT_28018</name>
</gene>
<evidence type="ECO:0000256" key="1">
    <source>
        <dbReference type="ARBA" id="ARBA00004245"/>
    </source>
</evidence>
<proteinExistence type="inferred from homology"/>
<sequence length="176" mass="19278">MEWIETTSGNRISRKAVILGATNILLAGNTTIAASVSLNGDVRLNSASNKISIQIGKHSLIGPSSEIWPPIIGFKRTKTKAKRVHGTSKIGSFTIISKNCVVKSINIGNRVLIEKNCYIGNLSIVYDNVVIKKNSCIPDKFIIPPFSYVYGKPPNLVVESLPVSFKNIIERKAREL</sequence>
<evidence type="ECO:0000313" key="6">
    <source>
        <dbReference type="EMBL" id="ODV61089.1"/>
    </source>
</evidence>
<dbReference type="Gene3D" id="2.160.10.10">
    <property type="entry name" value="Hexapeptide repeat proteins"/>
    <property type="match status" value="1"/>
</dbReference>
<evidence type="ECO:0000313" key="7">
    <source>
        <dbReference type="Proteomes" id="UP000095038"/>
    </source>
</evidence>
<feature type="non-terminal residue" evidence="6">
    <location>
        <position position="176"/>
    </location>
</feature>
<dbReference type="GO" id="GO:0005869">
    <property type="term" value="C:dynactin complex"/>
    <property type="evidence" value="ECO:0007669"/>
    <property type="project" value="TreeGrafter"/>
</dbReference>
<dbReference type="InterPro" id="IPR047125">
    <property type="entry name" value="DCTN5"/>
</dbReference>
<dbReference type="SUPFAM" id="SSF51161">
    <property type="entry name" value="Trimeric LpxA-like enzymes"/>
    <property type="match status" value="1"/>
</dbReference>
<protein>
    <recommendedName>
        <fullName evidence="5">Dynactin subunit 5</fullName>
    </recommendedName>
</protein>
<evidence type="ECO:0000256" key="4">
    <source>
        <dbReference type="ARBA" id="ARBA00034706"/>
    </source>
</evidence>
<dbReference type="PANTHER" id="PTHR46126:SF1">
    <property type="entry name" value="DYNACTIN SUBUNIT 5"/>
    <property type="match status" value="1"/>
</dbReference>
<accession>A0A1D2VHL9</accession>
<keyword evidence="7" id="KW-1185">Reference proteome</keyword>
<comment type="subcellular location">
    <subcellularLocation>
        <location evidence="1">Cytoplasm</location>
        <location evidence="1">Cytoskeleton</location>
    </subcellularLocation>
</comment>
<dbReference type="RefSeq" id="XP_020047396.1">
    <property type="nucleotide sequence ID" value="XM_020190030.1"/>
</dbReference>
<dbReference type="AlphaFoldDB" id="A0A1D2VHL9"/>
<dbReference type="GeneID" id="30963666"/>
<organism evidence="6 7">
    <name type="scientific">Ascoidea rubescens DSM 1968</name>
    <dbReference type="NCBI Taxonomy" id="1344418"/>
    <lineage>
        <taxon>Eukaryota</taxon>
        <taxon>Fungi</taxon>
        <taxon>Dikarya</taxon>
        <taxon>Ascomycota</taxon>
        <taxon>Saccharomycotina</taxon>
        <taxon>Saccharomycetes</taxon>
        <taxon>Ascoideaceae</taxon>
        <taxon>Ascoidea</taxon>
    </lineage>
</organism>
<dbReference type="STRING" id="1344418.A0A1D2VHL9"/>
<dbReference type="OrthoDB" id="417208at2759"/>
<dbReference type="InParanoid" id="A0A1D2VHL9"/>
<dbReference type="EMBL" id="KV454480">
    <property type="protein sequence ID" value="ODV61089.1"/>
    <property type="molecule type" value="Genomic_DNA"/>
</dbReference>
<dbReference type="InterPro" id="IPR011004">
    <property type="entry name" value="Trimer_LpxA-like_sf"/>
</dbReference>
<dbReference type="Proteomes" id="UP000095038">
    <property type="component" value="Unassembled WGS sequence"/>
</dbReference>
<dbReference type="Pfam" id="PF21711">
    <property type="entry name" value="DCTN5"/>
    <property type="match status" value="1"/>
</dbReference>
<keyword evidence="2" id="KW-0963">Cytoplasm</keyword>
<name>A0A1D2VHL9_9ASCO</name>